<dbReference type="SMART" id="SM00419">
    <property type="entry name" value="HTH_CRP"/>
    <property type="match status" value="1"/>
</dbReference>
<evidence type="ECO:0000256" key="3">
    <source>
        <dbReference type="ARBA" id="ARBA00023163"/>
    </source>
</evidence>
<dbReference type="SMART" id="SM00100">
    <property type="entry name" value="cNMP"/>
    <property type="match status" value="1"/>
</dbReference>
<dbReference type="PROSITE" id="PS51063">
    <property type="entry name" value="HTH_CRP_2"/>
    <property type="match status" value="1"/>
</dbReference>
<dbReference type="InterPro" id="IPR014710">
    <property type="entry name" value="RmlC-like_jellyroll"/>
</dbReference>
<feature type="domain" description="HTH crp-type" evidence="4">
    <location>
        <begin position="150"/>
        <end position="220"/>
    </location>
</feature>
<dbReference type="InterPro" id="IPR018490">
    <property type="entry name" value="cNMP-bd_dom_sf"/>
</dbReference>
<dbReference type="PANTHER" id="PTHR24567">
    <property type="entry name" value="CRP FAMILY TRANSCRIPTIONAL REGULATORY PROTEIN"/>
    <property type="match status" value="1"/>
</dbReference>
<keyword evidence="6" id="KW-1185">Reference proteome</keyword>
<dbReference type="AlphaFoldDB" id="A0A1T4R7Y6"/>
<dbReference type="GO" id="GO:0003677">
    <property type="term" value="F:DNA binding"/>
    <property type="evidence" value="ECO:0007669"/>
    <property type="project" value="UniProtKB-KW"/>
</dbReference>
<organism evidence="5 6">
    <name type="scientific">Consotaella salsifontis</name>
    <dbReference type="NCBI Taxonomy" id="1365950"/>
    <lineage>
        <taxon>Bacteria</taxon>
        <taxon>Pseudomonadati</taxon>
        <taxon>Pseudomonadota</taxon>
        <taxon>Alphaproteobacteria</taxon>
        <taxon>Hyphomicrobiales</taxon>
        <taxon>Aurantimonadaceae</taxon>
        <taxon>Consotaella</taxon>
    </lineage>
</organism>
<dbReference type="SUPFAM" id="SSF46785">
    <property type="entry name" value="Winged helix' DNA-binding domain"/>
    <property type="match status" value="1"/>
</dbReference>
<dbReference type="CDD" id="cd00038">
    <property type="entry name" value="CAP_ED"/>
    <property type="match status" value="1"/>
</dbReference>
<dbReference type="OrthoDB" id="667966at2"/>
<proteinExistence type="predicted"/>
<dbReference type="EMBL" id="FUXL01000006">
    <property type="protein sequence ID" value="SKA12124.1"/>
    <property type="molecule type" value="Genomic_DNA"/>
</dbReference>
<keyword evidence="3" id="KW-0804">Transcription</keyword>
<dbReference type="RefSeq" id="WP_078708352.1">
    <property type="nucleotide sequence ID" value="NZ_FUXL01000006.1"/>
</dbReference>
<evidence type="ECO:0000313" key="5">
    <source>
        <dbReference type="EMBL" id="SKA12124.1"/>
    </source>
</evidence>
<sequence length="224" mass="24466">MLDAIQISGRREVLSFQPSDSASDTLLADVFATAGVRMVYGPNAEIYAEEDSADYVYQVVSGVVRSCKLLSDGRRQIGAFHLPGDVFGFEPGESHSFCAESLGRCTLRAIKRAALVATSRQDAAIANELWAVAANDLKRAQSQMLLLGRKCASERIETFLSEMAERLGSDEIIDLPMSRQDIADYLGLTIETVSRTFSQLEASGAITLQTARRVHLHSKRHLAA</sequence>
<accession>A0A1T4R7Y6</accession>
<dbReference type="InterPro" id="IPR000595">
    <property type="entry name" value="cNMP-bd_dom"/>
</dbReference>
<dbReference type="InterPro" id="IPR012318">
    <property type="entry name" value="HTH_CRP"/>
</dbReference>
<dbReference type="Pfam" id="PF00027">
    <property type="entry name" value="cNMP_binding"/>
    <property type="match status" value="1"/>
</dbReference>
<dbReference type="InterPro" id="IPR036388">
    <property type="entry name" value="WH-like_DNA-bd_sf"/>
</dbReference>
<dbReference type="Gene3D" id="1.10.10.10">
    <property type="entry name" value="Winged helix-like DNA-binding domain superfamily/Winged helix DNA-binding domain"/>
    <property type="match status" value="1"/>
</dbReference>
<keyword evidence="1" id="KW-0805">Transcription regulation</keyword>
<dbReference type="InterPro" id="IPR036390">
    <property type="entry name" value="WH_DNA-bd_sf"/>
</dbReference>
<evidence type="ECO:0000313" key="6">
    <source>
        <dbReference type="Proteomes" id="UP000190135"/>
    </source>
</evidence>
<dbReference type="InterPro" id="IPR050397">
    <property type="entry name" value="Env_Response_Regulators"/>
</dbReference>
<evidence type="ECO:0000256" key="1">
    <source>
        <dbReference type="ARBA" id="ARBA00023015"/>
    </source>
</evidence>
<name>A0A1T4R7Y6_9HYPH</name>
<dbReference type="Gene3D" id="2.60.120.10">
    <property type="entry name" value="Jelly Rolls"/>
    <property type="match status" value="1"/>
</dbReference>
<reference evidence="5 6" key="1">
    <citation type="submission" date="2017-02" db="EMBL/GenBank/DDBJ databases">
        <authorList>
            <person name="Peterson S.W."/>
        </authorList>
    </citation>
    <scope>NUCLEOTIDE SEQUENCE [LARGE SCALE GENOMIC DNA]</scope>
    <source>
        <strain evidence="5 6">USBA 369</strain>
    </source>
</reference>
<evidence type="ECO:0000259" key="4">
    <source>
        <dbReference type="PROSITE" id="PS51063"/>
    </source>
</evidence>
<dbReference type="GO" id="GO:0005829">
    <property type="term" value="C:cytosol"/>
    <property type="evidence" value="ECO:0007669"/>
    <property type="project" value="TreeGrafter"/>
</dbReference>
<dbReference type="GO" id="GO:0003700">
    <property type="term" value="F:DNA-binding transcription factor activity"/>
    <property type="evidence" value="ECO:0007669"/>
    <property type="project" value="InterPro"/>
</dbReference>
<dbReference type="PANTHER" id="PTHR24567:SF75">
    <property type="entry name" value="FUMARATE AND NITRATE REDUCTION REGULATORY PROTEIN"/>
    <property type="match status" value="1"/>
</dbReference>
<gene>
    <name evidence="5" type="ORF">SAMN05428963_106103</name>
</gene>
<dbReference type="SUPFAM" id="SSF51206">
    <property type="entry name" value="cAMP-binding domain-like"/>
    <property type="match status" value="1"/>
</dbReference>
<evidence type="ECO:0000256" key="2">
    <source>
        <dbReference type="ARBA" id="ARBA00023125"/>
    </source>
</evidence>
<dbReference type="CDD" id="cd00092">
    <property type="entry name" value="HTH_CRP"/>
    <property type="match status" value="1"/>
</dbReference>
<dbReference type="InterPro" id="IPR018335">
    <property type="entry name" value="Tscrpt_reg_HTH_Crp-type_CS"/>
</dbReference>
<dbReference type="Proteomes" id="UP000190135">
    <property type="component" value="Unassembled WGS sequence"/>
</dbReference>
<keyword evidence="2" id="KW-0238">DNA-binding</keyword>
<dbReference type="PROSITE" id="PS00042">
    <property type="entry name" value="HTH_CRP_1"/>
    <property type="match status" value="1"/>
</dbReference>
<dbReference type="PRINTS" id="PR00034">
    <property type="entry name" value="HTHCRP"/>
</dbReference>
<protein>
    <submittedName>
        <fullName evidence="5">CRP/FNR family transcriptional regulator, nitrogen fixation regulation protein</fullName>
    </submittedName>
</protein>
<dbReference type="STRING" id="1365950.SAMN05428963_106103"/>
<dbReference type="Pfam" id="PF13545">
    <property type="entry name" value="HTH_Crp_2"/>
    <property type="match status" value="1"/>
</dbReference>